<dbReference type="InterPro" id="IPR001932">
    <property type="entry name" value="PPM-type_phosphatase-like_dom"/>
</dbReference>
<dbReference type="PROSITE" id="PS51746">
    <property type="entry name" value="PPM_2"/>
    <property type="match status" value="1"/>
</dbReference>
<evidence type="ECO:0000313" key="2">
    <source>
        <dbReference type="Proteomes" id="UP000887578"/>
    </source>
</evidence>
<dbReference type="InterPro" id="IPR036457">
    <property type="entry name" value="PPM-type-like_dom_sf"/>
</dbReference>
<dbReference type="WBParaSite" id="PDA_v2.g28123.t1">
    <property type="protein sequence ID" value="PDA_v2.g28123.t1"/>
    <property type="gene ID" value="PDA_v2.g28123"/>
</dbReference>
<dbReference type="PANTHER" id="PTHR47992">
    <property type="entry name" value="PROTEIN PHOSPHATASE"/>
    <property type="match status" value="1"/>
</dbReference>
<accession>A0A914QAC6</accession>
<dbReference type="Pfam" id="PF00481">
    <property type="entry name" value="PP2C"/>
    <property type="match status" value="1"/>
</dbReference>
<evidence type="ECO:0000259" key="1">
    <source>
        <dbReference type="PROSITE" id="PS51746"/>
    </source>
</evidence>
<sequence length="96" mass="10486">MTRSVGDATLKPNEVVISVPDVKTYDLSKQQFRYIILASDGLFDVVSNEEAIQMANSYMQAHGTSALSKVANILCTEALRRGSLDNVSVLILKLVL</sequence>
<dbReference type="AlphaFoldDB" id="A0A914QAC6"/>
<dbReference type="GO" id="GO:0004722">
    <property type="term" value="F:protein serine/threonine phosphatase activity"/>
    <property type="evidence" value="ECO:0007669"/>
    <property type="project" value="InterPro"/>
</dbReference>
<organism evidence="2 3">
    <name type="scientific">Panagrolaimus davidi</name>
    <dbReference type="NCBI Taxonomy" id="227884"/>
    <lineage>
        <taxon>Eukaryota</taxon>
        <taxon>Metazoa</taxon>
        <taxon>Ecdysozoa</taxon>
        <taxon>Nematoda</taxon>
        <taxon>Chromadorea</taxon>
        <taxon>Rhabditida</taxon>
        <taxon>Tylenchina</taxon>
        <taxon>Panagrolaimomorpha</taxon>
        <taxon>Panagrolaimoidea</taxon>
        <taxon>Panagrolaimidae</taxon>
        <taxon>Panagrolaimus</taxon>
    </lineage>
</organism>
<name>A0A914QAC6_9BILA</name>
<reference evidence="3" key="1">
    <citation type="submission" date="2022-11" db="UniProtKB">
        <authorList>
            <consortium name="WormBaseParasite"/>
        </authorList>
    </citation>
    <scope>IDENTIFICATION</scope>
</reference>
<evidence type="ECO:0000313" key="3">
    <source>
        <dbReference type="WBParaSite" id="PDA_v2.g28123.t1"/>
    </source>
</evidence>
<dbReference type="Proteomes" id="UP000887578">
    <property type="component" value="Unplaced"/>
</dbReference>
<feature type="domain" description="PPM-type phosphatase" evidence="1">
    <location>
        <begin position="1"/>
        <end position="94"/>
    </location>
</feature>
<keyword evidence="2" id="KW-1185">Reference proteome</keyword>
<protein>
    <submittedName>
        <fullName evidence="3">PPM-type phosphatase domain-containing protein</fullName>
    </submittedName>
</protein>
<dbReference type="SUPFAM" id="SSF81606">
    <property type="entry name" value="PP2C-like"/>
    <property type="match status" value="1"/>
</dbReference>
<dbReference type="CDD" id="cd00143">
    <property type="entry name" value="PP2Cc"/>
    <property type="match status" value="1"/>
</dbReference>
<proteinExistence type="predicted"/>
<dbReference type="InterPro" id="IPR015655">
    <property type="entry name" value="PP2C"/>
</dbReference>
<dbReference type="Gene3D" id="3.60.40.10">
    <property type="entry name" value="PPM-type phosphatase domain"/>
    <property type="match status" value="1"/>
</dbReference>